<evidence type="ECO:0000259" key="1">
    <source>
        <dbReference type="Pfam" id="PF08031"/>
    </source>
</evidence>
<keyword evidence="3" id="KW-1185">Reference proteome</keyword>
<dbReference type="Proteomes" id="UP000271241">
    <property type="component" value="Unassembled WGS sequence"/>
</dbReference>
<dbReference type="OrthoDB" id="9983560at2759"/>
<dbReference type="GO" id="GO:0050660">
    <property type="term" value="F:flavin adenine dinucleotide binding"/>
    <property type="evidence" value="ECO:0007669"/>
    <property type="project" value="InterPro"/>
</dbReference>
<dbReference type="GO" id="GO:0016491">
    <property type="term" value="F:oxidoreductase activity"/>
    <property type="evidence" value="ECO:0007669"/>
    <property type="project" value="InterPro"/>
</dbReference>
<dbReference type="STRING" id="78915.A0A4V1IVL3"/>
<accession>A0A4V1IVL3</accession>
<feature type="non-terminal residue" evidence="2">
    <location>
        <position position="1"/>
    </location>
</feature>
<sequence>ANAKQPQWQKAFWGEHYGRLLKIKRRVDPFDVLWCEPCVGNERWKTVGDKLCKVDKSGTSGSSSEGLFSEL</sequence>
<dbReference type="InterPro" id="IPR016169">
    <property type="entry name" value="FAD-bd_PCMH_sub2"/>
</dbReference>
<protein>
    <recommendedName>
        <fullName evidence="1">Berberine/berberine-like domain-containing protein</fullName>
    </recommendedName>
</protein>
<dbReference type="Gene3D" id="3.30.465.10">
    <property type="match status" value="1"/>
</dbReference>
<organism evidence="2 3">
    <name type="scientific">Thamnocephalis sphaerospora</name>
    <dbReference type="NCBI Taxonomy" id="78915"/>
    <lineage>
        <taxon>Eukaryota</taxon>
        <taxon>Fungi</taxon>
        <taxon>Fungi incertae sedis</taxon>
        <taxon>Zoopagomycota</taxon>
        <taxon>Zoopagomycotina</taxon>
        <taxon>Zoopagomycetes</taxon>
        <taxon>Zoopagales</taxon>
        <taxon>Sigmoideomycetaceae</taxon>
        <taxon>Thamnocephalis</taxon>
    </lineage>
</organism>
<dbReference type="EMBL" id="KZ993713">
    <property type="protein sequence ID" value="RKP04459.1"/>
    <property type="molecule type" value="Genomic_DNA"/>
</dbReference>
<name>A0A4V1IVL3_9FUNG</name>
<dbReference type="Pfam" id="PF08031">
    <property type="entry name" value="BBE"/>
    <property type="match status" value="1"/>
</dbReference>
<gene>
    <name evidence="2" type="ORF">THASP1DRAFT_21095</name>
</gene>
<feature type="domain" description="Berberine/berberine-like" evidence="1">
    <location>
        <begin position="3"/>
        <end position="36"/>
    </location>
</feature>
<evidence type="ECO:0000313" key="2">
    <source>
        <dbReference type="EMBL" id="RKP04459.1"/>
    </source>
</evidence>
<evidence type="ECO:0000313" key="3">
    <source>
        <dbReference type="Proteomes" id="UP000271241"/>
    </source>
</evidence>
<dbReference type="AlphaFoldDB" id="A0A4V1IVL3"/>
<dbReference type="InterPro" id="IPR012951">
    <property type="entry name" value="BBE"/>
</dbReference>
<reference evidence="3" key="1">
    <citation type="journal article" date="2018" name="Nat. Microbiol.">
        <title>Leveraging single-cell genomics to expand the fungal tree of life.</title>
        <authorList>
            <person name="Ahrendt S.R."/>
            <person name="Quandt C.A."/>
            <person name="Ciobanu D."/>
            <person name="Clum A."/>
            <person name="Salamov A."/>
            <person name="Andreopoulos B."/>
            <person name="Cheng J.F."/>
            <person name="Woyke T."/>
            <person name="Pelin A."/>
            <person name="Henrissat B."/>
            <person name="Reynolds N.K."/>
            <person name="Benny G.L."/>
            <person name="Smith M.E."/>
            <person name="James T.Y."/>
            <person name="Grigoriev I.V."/>
        </authorList>
    </citation>
    <scope>NUCLEOTIDE SEQUENCE [LARGE SCALE GENOMIC DNA]</scope>
    <source>
        <strain evidence="3">RSA 1356</strain>
    </source>
</reference>
<proteinExistence type="predicted"/>